<dbReference type="RefSeq" id="WP_335424797.1">
    <property type="nucleotide sequence ID" value="NZ_JBALHR010000012.1"/>
</dbReference>
<reference evidence="5" key="1">
    <citation type="submission" date="2024-02" db="EMBL/GenBank/DDBJ databases">
        <title>Genome sequences of strain Gemmobacter sp. JM10B15.</title>
        <authorList>
            <person name="Zhang M."/>
        </authorList>
    </citation>
    <scope>NUCLEOTIDE SEQUENCE</scope>
    <source>
        <strain evidence="5">JM10B15</strain>
    </source>
</reference>
<dbReference type="InterPro" id="IPR050204">
    <property type="entry name" value="AraC_XylS_family_regulators"/>
</dbReference>
<dbReference type="InterPro" id="IPR009057">
    <property type="entry name" value="Homeodomain-like_sf"/>
</dbReference>
<name>A0ABU8BYJ1_9RHOB</name>
<comment type="caution">
    <text evidence="5">The sequence shown here is derived from an EMBL/GenBank/DDBJ whole genome shotgun (WGS) entry which is preliminary data.</text>
</comment>
<evidence type="ECO:0000313" key="6">
    <source>
        <dbReference type="Proteomes" id="UP001431963"/>
    </source>
</evidence>
<evidence type="ECO:0000256" key="2">
    <source>
        <dbReference type="ARBA" id="ARBA00023125"/>
    </source>
</evidence>
<dbReference type="Pfam" id="PF02311">
    <property type="entry name" value="AraC_binding"/>
    <property type="match status" value="1"/>
</dbReference>
<evidence type="ECO:0000256" key="1">
    <source>
        <dbReference type="ARBA" id="ARBA00023015"/>
    </source>
</evidence>
<dbReference type="Gene3D" id="1.10.10.60">
    <property type="entry name" value="Homeodomain-like"/>
    <property type="match status" value="1"/>
</dbReference>
<evidence type="ECO:0000259" key="4">
    <source>
        <dbReference type="PROSITE" id="PS01124"/>
    </source>
</evidence>
<accession>A0ABU8BYJ1</accession>
<dbReference type="PANTHER" id="PTHR46796">
    <property type="entry name" value="HTH-TYPE TRANSCRIPTIONAL ACTIVATOR RHAS-RELATED"/>
    <property type="match status" value="1"/>
</dbReference>
<evidence type="ECO:0000256" key="3">
    <source>
        <dbReference type="ARBA" id="ARBA00023163"/>
    </source>
</evidence>
<keyword evidence="2" id="KW-0238">DNA-binding</keyword>
<dbReference type="InterPro" id="IPR003313">
    <property type="entry name" value="AraC-bd"/>
</dbReference>
<sequence length="283" mass="30995">MQMPRATVFDRLSQSQARLLWARDLGEGFALAQWTNATDHVRYEDTRQHVLSLYTHRGQDSARLDRGGMRGHPGALSLMPQGASSDWEIGGSFAFLHLYIPDDALRGFAAETLDRQPSSLAPRDVTFADDPVLAARLAELAAAPAPVAARQALTEVLHRLLTQPTWCGGTLDRQRGGLAPRVLARVRARMQSDLDQPLRLADLAATAGLSEFHFQRAFRASTGFSPHQALERLRIERAESLIAAGEPLADVAAACGFAHHSHLTRAFRKARGVAPSVWRAATR</sequence>
<dbReference type="Pfam" id="PF12833">
    <property type="entry name" value="HTH_18"/>
    <property type="match status" value="1"/>
</dbReference>
<dbReference type="InterPro" id="IPR018060">
    <property type="entry name" value="HTH_AraC"/>
</dbReference>
<dbReference type="PANTHER" id="PTHR46796:SF6">
    <property type="entry name" value="ARAC SUBFAMILY"/>
    <property type="match status" value="1"/>
</dbReference>
<keyword evidence="1" id="KW-0805">Transcription regulation</keyword>
<gene>
    <name evidence="5" type="ORF">V6590_16605</name>
</gene>
<dbReference type="Proteomes" id="UP001431963">
    <property type="component" value="Unassembled WGS sequence"/>
</dbReference>
<dbReference type="InterPro" id="IPR018062">
    <property type="entry name" value="HTH_AraC-typ_CS"/>
</dbReference>
<dbReference type="PROSITE" id="PS00041">
    <property type="entry name" value="HTH_ARAC_FAMILY_1"/>
    <property type="match status" value="1"/>
</dbReference>
<dbReference type="PROSITE" id="PS01124">
    <property type="entry name" value="HTH_ARAC_FAMILY_2"/>
    <property type="match status" value="1"/>
</dbReference>
<proteinExistence type="predicted"/>
<dbReference type="SMART" id="SM00342">
    <property type="entry name" value="HTH_ARAC"/>
    <property type="match status" value="1"/>
</dbReference>
<organism evidence="5 6">
    <name type="scientific">Gemmobacter denitrificans</name>
    <dbReference type="NCBI Taxonomy" id="3123040"/>
    <lineage>
        <taxon>Bacteria</taxon>
        <taxon>Pseudomonadati</taxon>
        <taxon>Pseudomonadota</taxon>
        <taxon>Alphaproteobacteria</taxon>
        <taxon>Rhodobacterales</taxon>
        <taxon>Paracoccaceae</taxon>
        <taxon>Gemmobacter</taxon>
    </lineage>
</organism>
<dbReference type="SUPFAM" id="SSF46689">
    <property type="entry name" value="Homeodomain-like"/>
    <property type="match status" value="2"/>
</dbReference>
<feature type="domain" description="HTH araC/xylS-type" evidence="4">
    <location>
        <begin position="184"/>
        <end position="281"/>
    </location>
</feature>
<keyword evidence="6" id="KW-1185">Reference proteome</keyword>
<dbReference type="EMBL" id="JBALHR010000012">
    <property type="protein sequence ID" value="MEH7829772.1"/>
    <property type="molecule type" value="Genomic_DNA"/>
</dbReference>
<evidence type="ECO:0000313" key="5">
    <source>
        <dbReference type="EMBL" id="MEH7829772.1"/>
    </source>
</evidence>
<protein>
    <submittedName>
        <fullName evidence="5">AraC family transcriptional regulator</fullName>
    </submittedName>
</protein>
<keyword evidence="3" id="KW-0804">Transcription</keyword>